<name>A0A8S3QXQ4_MYTED</name>
<dbReference type="EMBL" id="CAJPWZ010000836">
    <property type="protein sequence ID" value="CAG2201221.1"/>
    <property type="molecule type" value="Genomic_DNA"/>
</dbReference>
<dbReference type="OrthoDB" id="6090657at2759"/>
<keyword evidence="3" id="KW-1185">Reference proteome</keyword>
<feature type="domain" description="C1q" evidence="1">
    <location>
        <begin position="77"/>
        <end position="172"/>
    </location>
</feature>
<evidence type="ECO:0000313" key="2">
    <source>
        <dbReference type="EMBL" id="CAG2201221.1"/>
    </source>
</evidence>
<gene>
    <name evidence="2" type="ORF">MEDL_15865</name>
</gene>
<dbReference type="InterPro" id="IPR001073">
    <property type="entry name" value="C1q_dom"/>
</dbReference>
<dbReference type="InterPro" id="IPR008983">
    <property type="entry name" value="Tumour_necrosis_fac-like_dom"/>
</dbReference>
<accession>A0A8S3QXQ4</accession>
<sequence>MRNNLTVTHLEGKCKEMNNKLITNEANYNVSIVEILNKLDKTGKESNSSIALLEKQIDEKVALTSHPLSRSIVKGGNIIKFNSVAFSVGINNLSAFISSGKFVFETPGLYLISASLPVYQSGNPEFHIVLNGLYISSTEIGQTSVNSWRSGTSVVARQLVVNDSVWVQAAGDILFGGNKWDQFTIIKIN</sequence>
<protein>
    <recommendedName>
        <fullName evidence="1">C1q domain-containing protein</fullName>
    </recommendedName>
</protein>
<dbReference type="Pfam" id="PF00386">
    <property type="entry name" value="C1q"/>
    <property type="match status" value="1"/>
</dbReference>
<organism evidence="2 3">
    <name type="scientific">Mytilus edulis</name>
    <name type="common">Blue mussel</name>
    <dbReference type="NCBI Taxonomy" id="6550"/>
    <lineage>
        <taxon>Eukaryota</taxon>
        <taxon>Metazoa</taxon>
        <taxon>Spiralia</taxon>
        <taxon>Lophotrochozoa</taxon>
        <taxon>Mollusca</taxon>
        <taxon>Bivalvia</taxon>
        <taxon>Autobranchia</taxon>
        <taxon>Pteriomorphia</taxon>
        <taxon>Mytilida</taxon>
        <taxon>Mytiloidea</taxon>
        <taxon>Mytilidae</taxon>
        <taxon>Mytilinae</taxon>
        <taxon>Mytilus</taxon>
    </lineage>
</organism>
<evidence type="ECO:0000259" key="1">
    <source>
        <dbReference type="Pfam" id="PF00386"/>
    </source>
</evidence>
<dbReference type="Gene3D" id="2.60.120.40">
    <property type="match status" value="1"/>
</dbReference>
<dbReference type="Proteomes" id="UP000683360">
    <property type="component" value="Unassembled WGS sequence"/>
</dbReference>
<evidence type="ECO:0000313" key="3">
    <source>
        <dbReference type="Proteomes" id="UP000683360"/>
    </source>
</evidence>
<reference evidence="2" key="1">
    <citation type="submission" date="2021-03" db="EMBL/GenBank/DDBJ databases">
        <authorList>
            <person name="Bekaert M."/>
        </authorList>
    </citation>
    <scope>NUCLEOTIDE SEQUENCE</scope>
</reference>
<dbReference type="AlphaFoldDB" id="A0A8S3QXQ4"/>
<comment type="caution">
    <text evidence="2">The sequence shown here is derived from an EMBL/GenBank/DDBJ whole genome shotgun (WGS) entry which is preliminary data.</text>
</comment>
<dbReference type="SUPFAM" id="SSF49842">
    <property type="entry name" value="TNF-like"/>
    <property type="match status" value="1"/>
</dbReference>
<proteinExistence type="predicted"/>